<accession>A0ABV6ZW30</accession>
<name>A0ABV6ZW30_9PROT</name>
<proteinExistence type="predicted"/>
<protein>
    <recommendedName>
        <fullName evidence="3">HNH endonuclease</fullName>
    </recommendedName>
</protein>
<dbReference type="RefSeq" id="WP_343165385.1">
    <property type="nucleotide sequence ID" value="NZ_JBHRSV010000005.1"/>
</dbReference>
<gene>
    <name evidence="1" type="ORF">ACFOOR_05835</name>
</gene>
<evidence type="ECO:0008006" key="3">
    <source>
        <dbReference type="Google" id="ProtNLM"/>
    </source>
</evidence>
<comment type="caution">
    <text evidence="1">The sequence shown here is derived from an EMBL/GenBank/DDBJ whole genome shotgun (WGS) entry which is preliminary data.</text>
</comment>
<evidence type="ECO:0000313" key="1">
    <source>
        <dbReference type="EMBL" id="MFC2925620.1"/>
    </source>
</evidence>
<keyword evidence="2" id="KW-1185">Reference proteome</keyword>
<evidence type="ECO:0000313" key="2">
    <source>
        <dbReference type="Proteomes" id="UP001595379"/>
    </source>
</evidence>
<dbReference type="EMBL" id="JBHRSV010000005">
    <property type="protein sequence ID" value="MFC2925620.1"/>
    <property type="molecule type" value="Genomic_DNA"/>
</dbReference>
<reference evidence="2" key="1">
    <citation type="journal article" date="2019" name="Int. J. Syst. Evol. Microbiol.">
        <title>The Global Catalogue of Microorganisms (GCM) 10K type strain sequencing project: providing services to taxonomists for standard genome sequencing and annotation.</title>
        <authorList>
            <consortium name="The Broad Institute Genomics Platform"/>
            <consortium name="The Broad Institute Genome Sequencing Center for Infectious Disease"/>
            <person name="Wu L."/>
            <person name="Ma J."/>
        </authorList>
    </citation>
    <scope>NUCLEOTIDE SEQUENCE [LARGE SCALE GENOMIC DNA]</scope>
    <source>
        <strain evidence="2">KCTC 52487</strain>
    </source>
</reference>
<dbReference type="Proteomes" id="UP001595379">
    <property type="component" value="Unassembled WGS sequence"/>
</dbReference>
<sequence length="150" mass="16679">MPPDFSLKTIENLGKRAAFLCSNPDCRAMTVGPNSKANSSTTIGEAAHICGARPSSARYVSTMSDLARAEITNAIWLCRNCHKKIDGDADSYSAARLFSWREEHERYVTNKLGTVADRAHLKARDDELFQFDAYPPIIKLTCDPVVPRLF</sequence>
<organism evidence="1 2">
    <name type="scientific">Hyphobacterium vulgare</name>
    <dbReference type="NCBI Taxonomy" id="1736751"/>
    <lineage>
        <taxon>Bacteria</taxon>
        <taxon>Pseudomonadati</taxon>
        <taxon>Pseudomonadota</taxon>
        <taxon>Alphaproteobacteria</taxon>
        <taxon>Maricaulales</taxon>
        <taxon>Maricaulaceae</taxon>
        <taxon>Hyphobacterium</taxon>
    </lineage>
</organism>